<evidence type="ECO:0000313" key="2">
    <source>
        <dbReference type="EMBL" id="KAG5955189.1"/>
    </source>
</evidence>
<feature type="compositionally biased region" description="Polar residues" evidence="1">
    <location>
        <begin position="523"/>
        <end position="536"/>
    </location>
</feature>
<reference evidence="2 3" key="1">
    <citation type="journal article" date="2020" name="bioRxiv">
        <title>Whole genome comparisons of ergot fungi reveals the divergence and evolution of species within the genus Claviceps are the result of varying mechanisms driving genome evolution and host range expansion.</title>
        <authorList>
            <person name="Wyka S.A."/>
            <person name="Mondo S.J."/>
            <person name="Liu M."/>
            <person name="Dettman J."/>
            <person name="Nalam V."/>
            <person name="Broders K.D."/>
        </authorList>
    </citation>
    <scope>NUCLEOTIDE SEQUENCE [LARGE SCALE GENOMIC DNA]</scope>
    <source>
        <strain evidence="2 3">LM583</strain>
    </source>
</reference>
<organism evidence="2 3">
    <name type="scientific">Claviceps arundinis</name>
    <dbReference type="NCBI Taxonomy" id="1623583"/>
    <lineage>
        <taxon>Eukaryota</taxon>
        <taxon>Fungi</taxon>
        <taxon>Dikarya</taxon>
        <taxon>Ascomycota</taxon>
        <taxon>Pezizomycotina</taxon>
        <taxon>Sordariomycetes</taxon>
        <taxon>Hypocreomycetidae</taxon>
        <taxon>Hypocreales</taxon>
        <taxon>Clavicipitaceae</taxon>
        <taxon>Claviceps</taxon>
    </lineage>
</organism>
<dbReference type="Proteomes" id="UP000742024">
    <property type="component" value="Unassembled WGS sequence"/>
</dbReference>
<proteinExistence type="predicted"/>
<protein>
    <submittedName>
        <fullName evidence="2">Uncharacterized protein</fullName>
    </submittedName>
</protein>
<feature type="compositionally biased region" description="Basic and acidic residues" evidence="1">
    <location>
        <begin position="488"/>
        <end position="508"/>
    </location>
</feature>
<evidence type="ECO:0000256" key="1">
    <source>
        <dbReference type="SAM" id="MobiDB-lite"/>
    </source>
</evidence>
<sequence length="551" mass="63250">MSDESHETNIRNAQFKEFLARHHDRLFSKQWAAPWEREHDKYSEIVQHLQTRDRHRQEVENRVVEERADWAMKSRNFTSRHKLARKDNIDALSAKIAIADQVQLARGERVHRDAEFEKWLKKCDEQSPSLYKWYSIGLGEFELEGWEMRVYNTLDRVRYYFGHPGGTHIFRHIEQEPSYLEDMFAAEMYENPYCNHLKINHNDRRYSYSFCGLVPRTVQEYIARFEIVCPKAVQLLDSLLLFNKSCSKSANDNPDSFAGTATSVTPDQLEELFNGWIALAKADATSLTWAQEKARSHHLVLECAYLLGSIEGQQEGFMANGMIRLFSVALQLATGTYLVGLINKYAELVGEEGLDEFLLRRNFDSCLLISSNVEENIHDFFKAPGFTVDPLHPSSRFRHLDVQPALDEIDALTCEQDELDPEGSDSLLSDLSGFDSDSHIDHSERSSSGDSANPPAADTSTLAFYHPTDPALPENWDPPYPGYVGGRFRSEADNDANHLEVEVDHNLEEQEDDDQEEEESEQLNASNKRSRAQPTHSVKRARTYSSESYRP</sequence>
<feature type="compositionally biased region" description="Low complexity" evidence="1">
    <location>
        <begin position="424"/>
        <end position="435"/>
    </location>
</feature>
<name>A0ABQ7P6D4_9HYPO</name>
<feature type="compositionally biased region" description="Basic and acidic residues" evidence="1">
    <location>
        <begin position="436"/>
        <end position="447"/>
    </location>
</feature>
<keyword evidence="3" id="KW-1185">Reference proteome</keyword>
<feature type="region of interest" description="Disordered" evidence="1">
    <location>
        <begin position="418"/>
        <end position="551"/>
    </location>
</feature>
<gene>
    <name evidence="2" type="ORF">E4U57_003658</name>
</gene>
<evidence type="ECO:0000313" key="3">
    <source>
        <dbReference type="Proteomes" id="UP000742024"/>
    </source>
</evidence>
<comment type="caution">
    <text evidence="2">The sequence shown here is derived from an EMBL/GenBank/DDBJ whole genome shotgun (WGS) entry which is preliminary data.</text>
</comment>
<feature type="compositionally biased region" description="Acidic residues" evidence="1">
    <location>
        <begin position="509"/>
        <end position="521"/>
    </location>
</feature>
<accession>A0ABQ7P6D4</accession>
<dbReference type="EMBL" id="SRPR01000274">
    <property type="protein sequence ID" value="KAG5955189.1"/>
    <property type="molecule type" value="Genomic_DNA"/>
</dbReference>